<dbReference type="EMBL" id="CAEZTQ010000023">
    <property type="protein sequence ID" value="CAB4566469.1"/>
    <property type="molecule type" value="Genomic_DNA"/>
</dbReference>
<name>A0A6J6DU52_9ZZZZ</name>
<proteinExistence type="predicted"/>
<protein>
    <submittedName>
        <fullName evidence="1">Unannotated protein</fullName>
    </submittedName>
</protein>
<gene>
    <name evidence="1" type="ORF">UFOPK1704_00216</name>
</gene>
<dbReference type="AlphaFoldDB" id="A0A6J6DU52"/>
<sequence length="159" mass="17874">MPNGWIKSSGNSSKLVQMGKRFKGYRNNDAIRTPSMPSILDLSNSSLECNWGNLQWSNWEEFPISLPPHSVIGLYRIRRPEAQMLSYIGQGKILARLKAHSLKYGDDGHAQSHDFSPGFLTSWTSVQIIHSRQLLEMEADLIASHYITLNACPTAQFIG</sequence>
<reference evidence="1" key="1">
    <citation type="submission" date="2020-05" db="EMBL/GenBank/DDBJ databases">
        <authorList>
            <person name="Chiriac C."/>
            <person name="Salcher M."/>
            <person name="Ghai R."/>
            <person name="Kavagutti S V."/>
        </authorList>
    </citation>
    <scope>NUCLEOTIDE SEQUENCE</scope>
</reference>
<organism evidence="1">
    <name type="scientific">freshwater metagenome</name>
    <dbReference type="NCBI Taxonomy" id="449393"/>
    <lineage>
        <taxon>unclassified sequences</taxon>
        <taxon>metagenomes</taxon>
        <taxon>ecological metagenomes</taxon>
    </lineage>
</organism>
<accession>A0A6J6DU52</accession>
<evidence type="ECO:0000313" key="1">
    <source>
        <dbReference type="EMBL" id="CAB4566469.1"/>
    </source>
</evidence>